<dbReference type="Pfam" id="PF01479">
    <property type="entry name" value="S4"/>
    <property type="match status" value="1"/>
</dbReference>
<dbReference type="Gene3D" id="3.10.290.10">
    <property type="entry name" value="RNA-binding S4 domain"/>
    <property type="match status" value="1"/>
</dbReference>
<dbReference type="PROSITE" id="PS01149">
    <property type="entry name" value="PSI_RSU"/>
    <property type="match status" value="1"/>
</dbReference>
<dbReference type="InterPro" id="IPR018496">
    <property type="entry name" value="PsdUridine_synth_RsuA/RluB_CS"/>
</dbReference>
<dbReference type="PANTHER" id="PTHR47683:SF4">
    <property type="entry name" value="PSEUDOURIDINE SYNTHASE"/>
    <property type="match status" value="1"/>
</dbReference>
<evidence type="ECO:0000256" key="5">
    <source>
        <dbReference type="RuleBase" id="RU003887"/>
    </source>
</evidence>
<evidence type="ECO:0000259" key="6">
    <source>
        <dbReference type="SMART" id="SM00363"/>
    </source>
</evidence>
<keyword evidence="2 4" id="KW-0694">RNA-binding</keyword>
<evidence type="ECO:0000256" key="4">
    <source>
        <dbReference type="PROSITE-ProRule" id="PRU00182"/>
    </source>
</evidence>
<dbReference type="InterPro" id="IPR020103">
    <property type="entry name" value="PsdUridine_synth_cat_dom_sf"/>
</dbReference>
<dbReference type="CDD" id="cd02553">
    <property type="entry name" value="PseudoU_synth_RsuA"/>
    <property type="match status" value="1"/>
</dbReference>
<dbReference type="KEGG" id="ccha:ELD05_07400"/>
<dbReference type="InterPro" id="IPR002942">
    <property type="entry name" value="S4_RNA-bd"/>
</dbReference>
<dbReference type="SUPFAM" id="SSF55120">
    <property type="entry name" value="Pseudouridine synthase"/>
    <property type="match status" value="1"/>
</dbReference>
<dbReference type="GO" id="GO:0005829">
    <property type="term" value="C:cytosol"/>
    <property type="evidence" value="ECO:0007669"/>
    <property type="project" value="UniProtKB-ARBA"/>
</dbReference>
<dbReference type="Gene3D" id="3.30.70.580">
    <property type="entry name" value="Pseudouridine synthase I, catalytic domain, N-terminal subdomain"/>
    <property type="match status" value="1"/>
</dbReference>
<dbReference type="EC" id="5.4.99.-" evidence="5"/>
<evidence type="ECO:0000313" key="8">
    <source>
        <dbReference type="Proteomes" id="UP000282930"/>
    </source>
</evidence>
<dbReference type="Proteomes" id="UP000282930">
    <property type="component" value="Chromosome"/>
</dbReference>
<reference evidence="7 8" key="1">
    <citation type="submission" date="2018-12" db="EMBL/GenBank/DDBJ databases">
        <title>Genome sequence from the cellulolytic species, Caldicellulosiruptor changbaiensis.</title>
        <authorList>
            <person name="Blumer-Schuette S.E."/>
            <person name="Mendoza C."/>
        </authorList>
    </citation>
    <scope>NUCLEOTIDE SEQUENCE [LARGE SCALE GENOMIC DNA]</scope>
    <source>
        <strain evidence="7 8">CBS-Z</strain>
    </source>
</reference>
<dbReference type="PROSITE" id="PS50889">
    <property type="entry name" value="S4"/>
    <property type="match status" value="1"/>
</dbReference>
<protein>
    <recommendedName>
        <fullName evidence="5">Pseudouridine synthase</fullName>
        <ecNumber evidence="5">5.4.99.-</ecNumber>
    </recommendedName>
</protein>
<accession>A0A3T0D5Y7</accession>
<dbReference type="SUPFAM" id="SSF55174">
    <property type="entry name" value="Alpha-L RNA-binding motif"/>
    <property type="match status" value="1"/>
</dbReference>
<evidence type="ECO:0000256" key="2">
    <source>
        <dbReference type="ARBA" id="ARBA00022884"/>
    </source>
</evidence>
<dbReference type="Gene3D" id="3.30.70.1560">
    <property type="entry name" value="Alpha-L RNA-binding motif"/>
    <property type="match status" value="1"/>
</dbReference>
<dbReference type="GO" id="GO:0120159">
    <property type="term" value="F:rRNA pseudouridine synthase activity"/>
    <property type="evidence" value="ECO:0007669"/>
    <property type="project" value="UniProtKB-ARBA"/>
</dbReference>
<dbReference type="InterPro" id="IPR020094">
    <property type="entry name" value="TruA/RsuA/RluB/E/F_N"/>
</dbReference>
<dbReference type="GO" id="GO:0000455">
    <property type="term" value="P:enzyme-directed rRNA pseudouridine synthesis"/>
    <property type="evidence" value="ECO:0007669"/>
    <property type="project" value="UniProtKB-ARBA"/>
</dbReference>
<evidence type="ECO:0000313" key="7">
    <source>
        <dbReference type="EMBL" id="AZT90485.1"/>
    </source>
</evidence>
<keyword evidence="8" id="KW-1185">Reference proteome</keyword>
<dbReference type="SMART" id="SM00363">
    <property type="entry name" value="S4"/>
    <property type="match status" value="1"/>
</dbReference>
<dbReference type="CDD" id="cd00165">
    <property type="entry name" value="S4"/>
    <property type="match status" value="1"/>
</dbReference>
<dbReference type="GO" id="GO:0003723">
    <property type="term" value="F:RNA binding"/>
    <property type="evidence" value="ECO:0007669"/>
    <property type="project" value="UniProtKB-KW"/>
</dbReference>
<comment type="similarity">
    <text evidence="1 5">Belongs to the pseudouridine synthase RsuA family.</text>
</comment>
<dbReference type="AlphaFoldDB" id="A0A3T0D5Y7"/>
<keyword evidence="3 5" id="KW-0413">Isomerase</keyword>
<feature type="domain" description="RNA-binding S4" evidence="6">
    <location>
        <begin position="1"/>
        <end position="59"/>
    </location>
</feature>
<dbReference type="InterPro" id="IPR000748">
    <property type="entry name" value="PsdUridine_synth_RsuA/RluB/E/F"/>
</dbReference>
<dbReference type="EMBL" id="CP034791">
    <property type="protein sequence ID" value="AZT90485.1"/>
    <property type="molecule type" value="Genomic_DNA"/>
</dbReference>
<dbReference type="PANTHER" id="PTHR47683">
    <property type="entry name" value="PSEUDOURIDINE SYNTHASE FAMILY PROTEIN-RELATED"/>
    <property type="match status" value="1"/>
</dbReference>
<gene>
    <name evidence="7" type="ORF">ELD05_07400</name>
</gene>
<dbReference type="FunFam" id="3.30.70.1560:FF:000001">
    <property type="entry name" value="Pseudouridine synthase"/>
    <property type="match status" value="1"/>
</dbReference>
<evidence type="ECO:0000256" key="3">
    <source>
        <dbReference type="ARBA" id="ARBA00023235"/>
    </source>
</evidence>
<dbReference type="InterPro" id="IPR006145">
    <property type="entry name" value="PsdUridine_synth_RsuA/RluA"/>
</dbReference>
<proteinExistence type="inferred from homology"/>
<dbReference type="RefSeq" id="WP_127351927.1">
    <property type="nucleotide sequence ID" value="NZ_CP034791.1"/>
</dbReference>
<sequence>MRLDRFLAHSGFGTRSEVKRLIKKGLVKVNGRKVNSPDLKVDEEKDVVQVGEEIVELQKWVYIMMNKPQGYVCSNDDPFSPTIFSLIPENLKYRNLHTVGRLDKDAEGLLIITNNGEYTHKVISPKKHIEKEYIVKLEKELNREKIKVFEDGVVLDDGYKTLPAKYTILDDFTVSLTIYEGKYHQIKRMFESIGNKVVYLKRIRIGRLKLDENLNPGEYKVLDELDAFSVFE</sequence>
<dbReference type="NCBIfam" id="TIGR00093">
    <property type="entry name" value="pseudouridine synthase"/>
    <property type="match status" value="1"/>
</dbReference>
<dbReference type="Pfam" id="PF00849">
    <property type="entry name" value="PseudoU_synth_2"/>
    <property type="match status" value="1"/>
</dbReference>
<dbReference type="InterPro" id="IPR050343">
    <property type="entry name" value="RsuA_PseudoU_synthase"/>
</dbReference>
<organism evidence="7 8">
    <name type="scientific">Caldicellulosiruptor changbaiensis</name>
    <dbReference type="NCBI Taxonomy" id="1222016"/>
    <lineage>
        <taxon>Bacteria</taxon>
        <taxon>Bacillati</taxon>
        <taxon>Bacillota</taxon>
        <taxon>Bacillota incertae sedis</taxon>
        <taxon>Caldicellulosiruptorales</taxon>
        <taxon>Caldicellulosiruptoraceae</taxon>
        <taxon>Caldicellulosiruptor</taxon>
    </lineage>
</organism>
<dbReference type="InterPro" id="IPR042092">
    <property type="entry name" value="PsdUridine_s_RsuA/RluB/E/F_cat"/>
</dbReference>
<dbReference type="InterPro" id="IPR036986">
    <property type="entry name" value="S4_RNA-bd_sf"/>
</dbReference>
<name>A0A3T0D5Y7_9FIRM</name>
<evidence type="ECO:0000256" key="1">
    <source>
        <dbReference type="ARBA" id="ARBA00008348"/>
    </source>
</evidence>